<keyword evidence="2" id="KW-1185">Reference proteome</keyword>
<reference evidence="2" key="1">
    <citation type="submission" date="2016-11" db="EMBL/GenBank/DDBJ databases">
        <authorList>
            <person name="Varghese N."/>
            <person name="Submissions S."/>
        </authorList>
    </citation>
    <scope>NUCLEOTIDE SEQUENCE [LARGE SCALE GENOMIC DNA]</scope>
    <source>
        <strain evidence="2">DSM 3071</strain>
    </source>
</reference>
<dbReference type="OrthoDB" id="1100792at2"/>
<dbReference type="Proteomes" id="UP000184278">
    <property type="component" value="Unassembled WGS sequence"/>
</dbReference>
<protein>
    <submittedName>
        <fullName evidence="1">Glycosyltransferase family 52</fullName>
    </submittedName>
</protein>
<dbReference type="RefSeq" id="WP_073386553.1">
    <property type="nucleotide sequence ID" value="NZ_FQXK01000010.1"/>
</dbReference>
<accession>A0A1M5XX12</accession>
<dbReference type="Pfam" id="PF07922">
    <property type="entry name" value="Glyco_transf_52"/>
    <property type="match status" value="1"/>
</dbReference>
<dbReference type="STRING" id="1121131.SAMN02745229_01366"/>
<proteinExistence type="predicted"/>
<dbReference type="InterPro" id="IPR012477">
    <property type="entry name" value="Glyco_transf_52"/>
</dbReference>
<evidence type="ECO:0000313" key="1">
    <source>
        <dbReference type="EMBL" id="SHI04078.1"/>
    </source>
</evidence>
<sequence length="366" mass="42725">MSKRIYICHTFYHAYVSFLKELALPQEERGHADLMLSVMSNNFGDFALRAELTGLFGKVIIFDEKEDTFFPELARYKQDKGNIIANLIQRIKYTKKFAKLEEPYIPVNLKEYEKVYVFCDSDPIGYYLNQNHIRYHALEDGLNCLVHFDAARFDNRGHFGLKAFMSKKLNLIFVQNGYGKYCMDMEVNDIAAIEMPCPYYVELPRKILVDRLTGDDKKLILSAFVKDINDVVDKLSDMRAGERTLILTDPLCDLETRTRIFQDIAKVYKAKGQIFIKPHPRDLLDYRTVFPDDIVFDGSMPMEMLDYFDNIHFENVVTVYTDLNGISFADKKIRLGHTFMDKYEDPEVHNKNRQAGIKQEEDDKLE</sequence>
<gene>
    <name evidence="1" type="ORF">SAMN02745229_01366</name>
</gene>
<keyword evidence="1" id="KW-0808">Transferase</keyword>
<dbReference type="EMBL" id="FQXK01000010">
    <property type="protein sequence ID" value="SHI04078.1"/>
    <property type="molecule type" value="Genomic_DNA"/>
</dbReference>
<name>A0A1M5XX12_BUTFI</name>
<organism evidence="1 2">
    <name type="scientific">Butyrivibrio fibrisolvens DSM 3071</name>
    <dbReference type="NCBI Taxonomy" id="1121131"/>
    <lineage>
        <taxon>Bacteria</taxon>
        <taxon>Bacillati</taxon>
        <taxon>Bacillota</taxon>
        <taxon>Clostridia</taxon>
        <taxon>Lachnospirales</taxon>
        <taxon>Lachnospiraceae</taxon>
        <taxon>Butyrivibrio</taxon>
    </lineage>
</organism>
<dbReference type="GeneID" id="89511449"/>
<dbReference type="GO" id="GO:0016740">
    <property type="term" value="F:transferase activity"/>
    <property type="evidence" value="ECO:0007669"/>
    <property type="project" value="UniProtKB-KW"/>
</dbReference>
<evidence type="ECO:0000313" key="2">
    <source>
        <dbReference type="Proteomes" id="UP000184278"/>
    </source>
</evidence>
<dbReference type="AlphaFoldDB" id="A0A1M5XX12"/>